<dbReference type="SUPFAM" id="SSF90112">
    <property type="entry name" value="Neurotransmitter-gated ion-channel transmembrane pore"/>
    <property type="match status" value="1"/>
</dbReference>
<dbReference type="InterPro" id="IPR006202">
    <property type="entry name" value="Neur_chan_lig-bd"/>
</dbReference>
<evidence type="ECO:0000256" key="7">
    <source>
        <dbReference type="ARBA" id="ARBA00023065"/>
    </source>
</evidence>
<dbReference type="FunFam" id="1.20.58.390:FF:000073">
    <property type="entry name" value="Neuronal acetylcholine receptor subunit alpha-9-II"/>
    <property type="match status" value="1"/>
</dbReference>
<dbReference type="RefSeq" id="XP_013406819.1">
    <property type="nucleotide sequence ID" value="XM_013551365.1"/>
</dbReference>
<dbReference type="Proteomes" id="UP000085678">
    <property type="component" value="Unplaced"/>
</dbReference>
<organism evidence="18 19">
    <name type="scientific">Lingula anatina</name>
    <name type="common">Brachiopod</name>
    <name type="synonym">Lingula unguis</name>
    <dbReference type="NCBI Taxonomy" id="7574"/>
    <lineage>
        <taxon>Eukaryota</taxon>
        <taxon>Metazoa</taxon>
        <taxon>Spiralia</taxon>
        <taxon>Lophotrochozoa</taxon>
        <taxon>Brachiopoda</taxon>
        <taxon>Linguliformea</taxon>
        <taxon>Lingulata</taxon>
        <taxon>Lingulida</taxon>
        <taxon>Linguloidea</taxon>
        <taxon>Lingulidae</taxon>
        <taxon>Lingula</taxon>
    </lineage>
</organism>
<keyword evidence="4 15" id="KW-0812">Transmembrane</keyword>
<feature type="transmembrane region" description="Helical" evidence="15">
    <location>
        <begin position="304"/>
        <end position="331"/>
    </location>
</feature>
<dbReference type="InParanoid" id="A0A1S3JAB0"/>
<evidence type="ECO:0000256" key="13">
    <source>
        <dbReference type="ARBA" id="ARBA00023303"/>
    </source>
</evidence>
<feature type="transmembrane region" description="Helical" evidence="15">
    <location>
        <begin position="243"/>
        <end position="267"/>
    </location>
</feature>
<dbReference type="OMA" id="PWILCMS"/>
<dbReference type="Gene3D" id="1.20.58.390">
    <property type="entry name" value="Neurotransmitter-gated ion-channel transmembrane domain"/>
    <property type="match status" value="2"/>
</dbReference>
<evidence type="ECO:0000256" key="9">
    <source>
        <dbReference type="ARBA" id="ARBA00023157"/>
    </source>
</evidence>
<evidence type="ECO:0000259" key="16">
    <source>
        <dbReference type="Pfam" id="PF02931"/>
    </source>
</evidence>
<evidence type="ECO:0000256" key="6">
    <source>
        <dbReference type="ARBA" id="ARBA00023018"/>
    </source>
</evidence>
<dbReference type="InterPro" id="IPR006029">
    <property type="entry name" value="Neurotrans-gated_channel_TM"/>
</dbReference>
<dbReference type="Gene3D" id="2.70.170.10">
    <property type="entry name" value="Neurotransmitter-gated ion-channel ligand-binding domain"/>
    <property type="match status" value="1"/>
</dbReference>
<comment type="subcellular location">
    <subcellularLocation>
        <location evidence="14">Synaptic cell membrane</location>
        <topology evidence="14">Multi-pass membrane protein</topology>
    </subcellularLocation>
</comment>
<dbReference type="AlphaFoldDB" id="A0A1S3JAB0"/>
<feature type="domain" description="Neurotransmitter-gated ion-channel ligand-binding" evidence="16">
    <location>
        <begin position="34"/>
        <end position="242"/>
    </location>
</feature>
<keyword evidence="2 15" id="KW-0813">Transport</keyword>
<dbReference type="CDD" id="cd18997">
    <property type="entry name" value="LGIC_ECD_nAChR"/>
    <property type="match status" value="1"/>
</dbReference>
<evidence type="ECO:0000256" key="1">
    <source>
        <dbReference type="ARBA" id="ARBA00009237"/>
    </source>
</evidence>
<feature type="chain" id="PRO_5022253628" evidence="15">
    <location>
        <begin position="30"/>
        <end position="499"/>
    </location>
</feature>
<dbReference type="PANTHER" id="PTHR18945">
    <property type="entry name" value="NEUROTRANSMITTER GATED ION CHANNEL"/>
    <property type="match status" value="1"/>
</dbReference>
<name>A0A1S3JAB0_LINAN</name>
<keyword evidence="6" id="KW-0770">Synapse</keyword>
<dbReference type="InterPro" id="IPR036719">
    <property type="entry name" value="Neuro-gated_channel_TM_sf"/>
</dbReference>
<dbReference type="PRINTS" id="PR00252">
    <property type="entry name" value="NRIONCHANNEL"/>
</dbReference>
<evidence type="ECO:0000256" key="5">
    <source>
        <dbReference type="ARBA" id="ARBA00022989"/>
    </source>
</evidence>
<evidence type="ECO:0000313" key="18">
    <source>
        <dbReference type="Proteomes" id="UP000085678"/>
    </source>
</evidence>
<sequence length="499" mass="57732">MEMLKKNCLCTIFLPFLIIFCCFPPGTEQGYHQRRLLDEIFKNRSYNLLERPVKNESEALEVTFGLTLQQIIDVDEKNQVINTNIWLNLYWHDYTLTWNSSEYGGITSIRLPAKYLWKPDVLLYNSADEKFDGTFPTNVVIYSNGLCQWVPPGMFKSTCKIDITWFPFDDQLCKMKFGSWTHDGTQINLLLEKPEGDTSSFIPNGEWNLIGVPGKRNVLLYDCCPDNPYIDVTYTIHIRRRTLYYGFNLILPCVLLSAMSLFIFLLPPDAGEKISLGVTMLLSLFVFLLLVAETMPPTSDAVPLIGMYFGCIMIVCSLSVVFTVLVLNYHFRSPDTHVMPRWVKVGICEWLAWILRMTRPDRELTRAAIIRRSNMRELEMKERASKSLLVNVLDMDDDHIRSPKTNGTPFRIKVDNDIRFSPTHHSNPHACATKIELRNIHRELKHISDKLKKKEQAAEVRSEWMFAARVIDRLCIWLFTIFTVTSTCVIIFSAPHLFD</sequence>
<feature type="signal peptide" evidence="15">
    <location>
        <begin position="1"/>
        <end position="29"/>
    </location>
</feature>
<keyword evidence="12" id="KW-1071">Ligand-gated ion channel</keyword>
<keyword evidence="5 15" id="KW-1133">Transmembrane helix</keyword>
<keyword evidence="11" id="KW-0325">Glycoprotein</keyword>
<keyword evidence="13 15" id="KW-0407">Ion channel</keyword>
<keyword evidence="8 15" id="KW-0472">Membrane</keyword>
<keyword evidence="7 15" id="KW-0406">Ion transport</keyword>
<dbReference type="PROSITE" id="PS00236">
    <property type="entry name" value="NEUROTR_ION_CHANNEL"/>
    <property type="match status" value="1"/>
</dbReference>
<reference evidence="19" key="1">
    <citation type="submission" date="2025-08" db="UniProtKB">
        <authorList>
            <consortium name="RefSeq"/>
        </authorList>
    </citation>
    <scope>IDENTIFICATION</scope>
    <source>
        <tissue evidence="19">Gonads</tissue>
    </source>
</reference>
<dbReference type="GO" id="GO:0045211">
    <property type="term" value="C:postsynaptic membrane"/>
    <property type="evidence" value="ECO:0007669"/>
    <property type="project" value="InterPro"/>
</dbReference>
<dbReference type="GO" id="GO:0004888">
    <property type="term" value="F:transmembrane signaling receptor activity"/>
    <property type="evidence" value="ECO:0007669"/>
    <property type="project" value="InterPro"/>
</dbReference>
<dbReference type="NCBIfam" id="TIGR00860">
    <property type="entry name" value="LIC"/>
    <property type="match status" value="1"/>
</dbReference>
<evidence type="ECO:0000256" key="11">
    <source>
        <dbReference type="ARBA" id="ARBA00023180"/>
    </source>
</evidence>
<dbReference type="InterPro" id="IPR002394">
    <property type="entry name" value="Nicotinic_acetylcholine_rcpt"/>
</dbReference>
<keyword evidence="10 19" id="KW-0675">Receptor</keyword>
<comment type="similarity">
    <text evidence="1">Belongs to the ligand-gated ion channel (TC 1.A.9) family. Acetylcholine receptor (TC 1.A.9.1) subfamily.</text>
</comment>
<keyword evidence="3" id="KW-1003">Cell membrane</keyword>
<dbReference type="InterPro" id="IPR038050">
    <property type="entry name" value="Neuro_actylchol_rec"/>
</dbReference>
<evidence type="ECO:0000256" key="15">
    <source>
        <dbReference type="RuleBase" id="RU000687"/>
    </source>
</evidence>
<dbReference type="FunFam" id="2.70.170.10:FF:000016">
    <property type="entry name" value="Nicotinic acetylcholine receptor subunit"/>
    <property type="match status" value="1"/>
</dbReference>
<evidence type="ECO:0000256" key="2">
    <source>
        <dbReference type="ARBA" id="ARBA00022448"/>
    </source>
</evidence>
<dbReference type="OrthoDB" id="5975154at2759"/>
<dbReference type="InterPro" id="IPR006201">
    <property type="entry name" value="Neur_channel"/>
</dbReference>
<feature type="domain" description="Neurotransmitter-gated ion-channel transmembrane" evidence="17">
    <location>
        <begin position="249"/>
        <end position="490"/>
    </location>
</feature>
<feature type="transmembrane region" description="Helical" evidence="15">
    <location>
        <begin position="474"/>
        <end position="498"/>
    </location>
</feature>
<proteinExistence type="inferred from homology"/>
<dbReference type="SUPFAM" id="SSF63712">
    <property type="entry name" value="Nicotinic receptor ligand binding domain-like"/>
    <property type="match status" value="1"/>
</dbReference>
<evidence type="ECO:0000256" key="8">
    <source>
        <dbReference type="ARBA" id="ARBA00023136"/>
    </source>
</evidence>
<evidence type="ECO:0000313" key="19">
    <source>
        <dbReference type="RefSeq" id="XP_013406819.1"/>
    </source>
</evidence>
<accession>A0A1S3JAB0</accession>
<keyword evidence="9" id="KW-1015">Disulfide bond</keyword>
<dbReference type="KEGG" id="lak:106171171"/>
<dbReference type="STRING" id="7574.A0A1S3JAB0"/>
<dbReference type="InterPro" id="IPR036734">
    <property type="entry name" value="Neur_chan_lig-bd_sf"/>
</dbReference>
<evidence type="ECO:0000256" key="3">
    <source>
        <dbReference type="ARBA" id="ARBA00022475"/>
    </source>
</evidence>
<dbReference type="GeneID" id="106171171"/>
<feature type="transmembrane region" description="Helical" evidence="15">
    <location>
        <begin position="274"/>
        <end position="292"/>
    </location>
</feature>
<dbReference type="GO" id="GO:0022848">
    <property type="term" value="F:acetylcholine-gated monoatomic cation-selective channel activity"/>
    <property type="evidence" value="ECO:0007669"/>
    <property type="project" value="InterPro"/>
</dbReference>
<keyword evidence="18" id="KW-1185">Reference proteome</keyword>
<dbReference type="CDD" id="cd19051">
    <property type="entry name" value="LGIC_TM_cation"/>
    <property type="match status" value="1"/>
</dbReference>
<dbReference type="PRINTS" id="PR00254">
    <property type="entry name" value="NICOTINICR"/>
</dbReference>
<evidence type="ECO:0000256" key="12">
    <source>
        <dbReference type="ARBA" id="ARBA00023286"/>
    </source>
</evidence>
<evidence type="ECO:0000256" key="14">
    <source>
        <dbReference type="ARBA" id="ARBA00034099"/>
    </source>
</evidence>
<keyword evidence="15" id="KW-0732">Signal</keyword>
<dbReference type="Pfam" id="PF02932">
    <property type="entry name" value="Neur_chan_memb"/>
    <property type="match status" value="1"/>
</dbReference>
<protein>
    <submittedName>
        <fullName evidence="19">Neuronal acetylcholine receptor subunit alpha-7</fullName>
    </submittedName>
</protein>
<evidence type="ECO:0000256" key="4">
    <source>
        <dbReference type="ARBA" id="ARBA00022692"/>
    </source>
</evidence>
<dbReference type="FunCoup" id="A0A1S3JAB0">
    <property type="interactions" value="238"/>
</dbReference>
<evidence type="ECO:0000256" key="10">
    <source>
        <dbReference type="ARBA" id="ARBA00023170"/>
    </source>
</evidence>
<evidence type="ECO:0000259" key="17">
    <source>
        <dbReference type="Pfam" id="PF02932"/>
    </source>
</evidence>
<dbReference type="Pfam" id="PF02931">
    <property type="entry name" value="Neur_chan_LBD"/>
    <property type="match status" value="1"/>
</dbReference>
<gene>
    <name evidence="19" type="primary">LOC106171171</name>
</gene>
<dbReference type="InterPro" id="IPR018000">
    <property type="entry name" value="Neurotransmitter_ion_chnl_CS"/>
</dbReference>